<evidence type="ECO:0000256" key="1">
    <source>
        <dbReference type="SAM" id="Phobius"/>
    </source>
</evidence>
<proteinExistence type="predicted"/>
<protein>
    <submittedName>
        <fullName evidence="2">Uncharacterized protein</fullName>
    </submittedName>
</protein>
<keyword evidence="1" id="KW-0472">Membrane</keyword>
<comment type="caution">
    <text evidence="2">The sequence shown here is derived from an EMBL/GenBank/DDBJ whole genome shotgun (WGS) entry which is preliminary data.</text>
</comment>
<feature type="transmembrane region" description="Helical" evidence="1">
    <location>
        <begin position="40"/>
        <end position="62"/>
    </location>
</feature>
<reference evidence="2 3" key="1">
    <citation type="submission" date="2016-02" db="EMBL/GenBank/DDBJ databases">
        <title>Genome sequence of Clostridium thermobutyricum DSM 4928.</title>
        <authorList>
            <person name="Poehlein A."/>
            <person name="Daniel R."/>
        </authorList>
    </citation>
    <scope>NUCLEOTIDE SEQUENCE [LARGE SCALE GENOMIC DNA]</scope>
    <source>
        <strain evidence="2 3">DSM 4928</strain>
    </source>
</reference>
<keyword evidence="1" id="KW-1133">Transmembrane helix</keyword>
<dbReference type="AlphaFoldDB" id="A0A1V4SSP7"/>
<name>A0A1V4SSP7_9CLOT</name>
<evidence type="ECO:0000313" key="2">
    <source>
        <dbReference type="EMBL" id="OPX46908.1"/>
    </source>
</evidence>
<accession>A0A1V4SSP7</accession>
<dbReference type="Proteomes" id="UP000191448">
    <property type="component" value="Unassembled WGS sequence"/>
</dbReference>
<keyword evidence="1" id="KW-0812">Transmembrane</keyword>
<gene>
    <name evidence="2" type="ORF">CLTHE_24350</name>
</gene>
<dbReference type="EMBL" id="LTAY01000063">
    <property type="protein sequence ID" value="OPX46908.1"/>
    <property type="molecule type" value="Genomic_DNA"/>
</dbReference>
<organism evidence="2 3">
    <name type="scientific">Clostridium thermobutyricum DSM 4928</name>
    <dbReference type="NCBI Taxonomy" id="1121339"/>
    <lineage>
        <taxon>Bacteria</taxon>
        <taxon>Bacillati</taxon>
        <taxon>Bacillota</taxon>
        <taxon>Clostridia</taxon>
        <taxon>Eubacteriales</taxon>
        <taxon>Clostridiaceae</taxon>
        <taxon>Clostridium</taxon>
    </lineage>
</organism>
<sequence>MYSTEKMENSDLPEFNKLLINNGIPELKRKNAEGDRVSTIIAKIFFIIFVIVIFVAIISNMIR</sequence>
<evidence type="ECO:0000313" key="3">
    <source>
        <dbReference type="Proteomes" id="UP000191448"/>
    </source>
</evidence>